<evidence type="ECO:0000313" key="3">
    <source>
        <dbReference type="Proteomes" id="UP000757232"/>
    </source>
</evidence>
<protein>
    <submittedName>
        <fullName evidence="2">Uncharacterized protein</fullName>
    </submittedName>
</protein>
<proteinExistence type="predicted"/>
<dbReference type="OrthoDB" id="3256525at2759"/>
<name>A0A9Q5HXP5_SANBA</name>
<dbReference type="Proteomes" id="UP000757232">
    <property type="component" value="Unassembled WGS sequence"/>
</dbReference>
<dbReference type="AlphaFoldDB" id="A0A9Q5HXP5"/>
<evidence type="ECO:0000313" key="2">
    <source>
        <dbReference type="EMBL" id="OCB87779.1"/>
    </source>
</evidence>
<feature type="region of interest" description="Disordered" evidence="1">
    <location>
        <begin position="160"/>
        <end position="180"/>
    </location>
</feature>
<accession>A0A9Q5HXP5</accession>
<dbReference type="EMBL" id="LNZH02000188">
    <property type="protein sequence ID" value="OCB87779.1"/>
    <property type="molecule type" value="Genomic_DNA"/>
</dbReference>
<keyword evidence="3" id="KW-1185">Reference proteome</keyword>
<gene>
    <name evidence="2" type="ORF">A7U60_g5102</name>
</gene>
<organism evidence="2 3">
    <name type="scientific">Sanghuangporus baumii</name>
    <name type="common">Phellinus baumii</name>
    <dbReference type="NCBI Taxonomy" id="108892"/>
    <lineage>
        <taxon>Eukaryota</taxon>
        <taxon>Fungi</taxon>
        <taxon>Dikarya</taxon>
        <taxon>Basidiomycota</taxon>
        <taxon>Agaricomycotina</taxon>
        <taxon>Agaricomycetes</taxon>
        <taxon>Hymenochaetales</taxon>
        <taxon>Hymenochaetaceae</taxon>
        <taxon>Sanghuangporus</taxon>
    </lineage>
</organism>
<reference evidence="2" key="1">
    <citation type="submission" date="2016-06" db="EMBL/GenBank/DDBJ databases">
        <title>Draft Genome sequence of the fungus Inonotus baumii.</title>
        <authorList>
            <person name="Zhu H."/>
            <person name="Lin W."/>
        </authorList>
    </citation>
    <scope>NUCLEOTIDE SEQUENCE</scope>
    <source>
        <strain evidence="2">821</strain>
    </source>
</reference>
<comment type="caution">
    <text evidence="2">The sequence shown here is derived from an EMBL/GenBank/DDBJ whole genome shotgun (WGS) entry which is preliminary data.</text>
</comment>
<evidence type="ECO:0000256" key="1">
    <source>
        <dbReference type="SAM" id="MobiDB-lite"/>
    </source>
</evidence>
<sequence length="498" mass="56652">MASVPDDTRLPPEIWIRVFYWATYCTARDLCTLLQVPLFDGITYREDEAQDNEALQTKSTLALVCKQWKALSEQYLYEDLRIRHGKQMLADVLEASRAEDPRGLGKGRYVIRILLPNSLKKSAGYHHNRHWADEETSCIMDCCPNLLALCRYHPIFSRDEDDDDSELKEERIPNTPTEIDGKDCCSIHDPPLPSFQRLDWFNGEMRGGPWRPTICAVPSALWSAQQLEVLSLSGDNYFWGPSGLQSLSGRAILLPKVHTLRVGSRHAFGVSGISDYTLVLPSLRRIILERGEALHHLIECVVASARSAAPPDVTALEVGTPHWRFMRSDYISTLIRHYPTAETLHYPIFFARPLRWRRLRDNGLSYGPHETERVFANIRHIGLHAEPNPEITYPIQYSNSDNDKSDVIWSHLYAHARALLGSSSPTLLESRLPGIHSVTLHGQCWLPLVTDTRFHLILDLARTRGAEIVAQHPSVANVLQDVLLNYRTDLIFEWVCAL</sequence>